<evidence type="ECO:0000256" key="1">
    <source>
        <dbReference type="SAM" id="SignalP"/>
    </source>
</evidence>
<dbReference type="RefSeq" id="WP_191189715.1">
    <property type="nucleotide sequence ID" value="NZ_JACWMY010000007.1"/>
</dbReference>
<sequence>MNKPFTCPQFILLFLVLTTCALKSTAQQTPAYPRVAGYFSVINPIGSWNKDGFTSNFSGAYTIGFPFGVNILKSDKFGISFEVAPSIRTEKNVSKVNSVLFHPGAMFRFQHGFTFIGRMAFETNGRFGFTPVFNQRIVKGKEASMFLSVPIPVRFGNALPASIGTGLQVGVSF</sequence>
<dbReference type="Proteomes" id="UP000606600">
    <property type="component" value="Unassembled WGS sequence"/>
</dbReference>
<proteinExistence type="predicted"/>
<comment type="caution">
    <text evidence="2">The sequence shown here is derived from an EMBL/GenBank/DDBJ whole genome shotgun (WGS) entry which is preliminary data.</text>
</comment>
<evidence type="ECO:0000313" key="2">
    <source>
        <dbReference type="EMBL" id="MBD1365050.1"/>
    </source>
</evidence>
<evidence type="ECO:0000313" key="3">
    <source>
        <dbReference type="Proteomes" id="UP000606600"/>
    </source>
</evidence>
<organism evidence="2 3">
    <name type="scientific">Mucilaginibacter pankratovii</name>
    <dbReference type="NCBI Taxonomy" id="2772110"/>
    <lineage>
        <taxon>Bacteria</taxon>
        <taxon>Pseudomonadati</taxon>
        <taxon>Bacteroidota</taxon>
        <taxon>Sphingobacteriia</taxon>
        <taxon>Sphingobacteriales</taxon>
        <taxon>Sphingobacteriaceae</taxon>
        <taxon>Mucilaginibacter</taxon>
    </lineage>
</organism>
<name>A0ABR7WRX0_9SPHI</name>
<reference evidence="2 3" key="1">
    <citation type="submission" date="2020-09" db="EMBL/GenBank/DDBJ databases">
        <title>Novel species of Mucilaginibacter isolated from a glacier on the Tibetan Plateau.</title>
        <authorList>
            <person name="Liu Q."/>
            <person name="Xin Y.-H."/>
        </authorList>
    </citation>
    <scope>NUCLEOTIDE SEQUENCE [LARGE SCALE GENOMIC DNA]</scope>
    <source>
        <strain evidence="2 3">ZT4R22</strain>
    </source>
</reference>
<gene>
    <name evidence="2" type="ORF">IDJ77_14610</name>
</gene>
<protein>
    <recommendedName>
        <fullName evidence="4">Outer membrane protein with beta-barrel domain</fullName>
    </recommendedName>
</protein>
<dbReference type="EMBL" id="JACWMY010000007">
    <property type="protein sequence ID" value="MBD1365050.1"/>
    <property type="molecule type" value="Genomic_DNA"/>
</dbReference>
<feature type="chain" id="PRO_5045675563" description="Outer membrane protein with beta-barrel domain" evidence="1">
    <location>
        <begin position="27"/>
        <end position="173"/>
    </location>
</feature>
<keyword evidence="3" id="KW-1185">Reference proteome</keyword>
<keyword evidence="1" id="KW-0732">Signal</keyword>
<accession>A0ABR7WRX0</accession>
<evidence type="ECO:0008006" key="4">
    <source>
        <dbReference type="Google" id="ProtNLM"/>
    </source>
</evidence>
<feature type="signal peptide" evidence="1">
    <location>
        <begin position="1"/>
        <end position="26"/>
    </location>
</feature>